<accession>A0A8D8TLB3</accession>
<reference evidence="1" key="1">
    <citation type="submission" date="2021-05" db="EMBL/GenBank/DDBJ databases">
        <authorList>
            <person name="Alioto T."/>
            <person name="Alioto T."/>
            <person name="Gomez Garrido J."/>
        </authorList>
    </citation>
    <scope>NUCLEOTIDE SEQUENCE</scope>
</reference>
<dbReference type="PANTHER" id="PTHR21398">
    <property type="entry name" value="AGAP007094-PA"/>
    <property type="match status" value="1"/>
</dbReference>
<proteinExistence type="predicted"/>
<dbReference type="EMBL" id="HBUF01285375">
    <property type="protein sequence ID" value="CAG6688169.1"/>
    <property type="molecule type" value="Transcribed_RNA"/>
</dbReference>
<dbReference type="PANTHER" id="PTHR21398:SF7">
    <property type="entry name" value="LP19941P"/>
    <property type="match status" value="1"/>
</dbReference>
<dbReference type="InterPro" id="IPR006631">
    <property type="entry name" value="DM4_12"/>
</dbReference>
<sequence>MAQLLDRANIKGEDCILKSMCEIHDVVKPKLGIAEEILRILFSIPKDEQDSSEEDYTNQDDNLNTRTIEQTTEEEGVQDCNEKYPECPVSLLQMLLGLQVESIELKR</sequence>
<evidence type="ECO:0000313" key="1">
    <source>
        <dbReference type="EMBL" id="CAG6688170.1"/>
    </source>
</evidence>
<dbReference type="Pfam" id="PF07841">
    <property type="entry name" value="DM4_12"/>
    <property type="match status" value="1"/>
</dbReference>
<dbReference type="EMBL" id="HBUF01285376">
    <property type="protein sequence ID" value="CAG6688170.1"/>
    <property type="molecule type" value="Transcribed_RNA"/>
</dbReference>
<organism evidence="1">
    <name type="scientific">Cacopsylla melanoneura</name>
    <dbReference type="NCBI Taxonomy" id="428564"/>
    <lineage>
        <taxon>Eukaryota</taxon>
        <taxon>Metazoa</taxon>
        <taxon>Ecdysozoa</taxon>
        <taxon>Arthropoda</taxon>
        <taxon>Hexapoda</taxon>
        <taxon>Insecta</taxon>
        <taxon>Pterygota</taxon>
        <taxon>Neoptera</taxon>
        <taxon>Paraneoptera</taxon>
        <taxon>Hemiptera</taxon>
        <taxon>Sternorrhyncha</taxon>
        <taxon>Psylloidea</taxon>
        <taxon>Psyllidae</taxon>
        <taxon>Psyllinae</taxon>
        <taxon>Cacopsylla</taxon>
    </lineage>
</organism>
<dbReference type="AlphaFoldDB" id="A0A8D8TLB3"/>
<dbReference type="SMART" id="SM00718">
    <property type="entry name" value="DM4_12"/>
    <property type="match status" value="1"/>
</dbReference>
<protein>
    <submittedName>
        <fullName evidence="1">Uncharacterized protein</fullName>
    </submittedName>
</protein>
<name>A0A8D8TLB3_9HEMI</name>